<name>A0A5A8CX81_CAFRO</name>
<reference evidence="2 3" key="1">
    <citation type="submission" date="2019-07" db="EMBL/GenBank/DDBJ databases">
        <title>Genomes of Cafeteria roenbergensis.</title>
        <authorList>
            <person name="Fischer M.G."/>
            <person name="Hackl T."/>
            <person name="Roman M."/>
        </authorList>
    </citation>
    <scope>NUCLEOTIDE SEQUENCE [LARGE SCALE GENOMIC DNA]</scope>
    <source>
        <strain evidence="2 3">BVI</strain>
    </source>
</reference>
<accession>A0A5A8CX81</accession>
<comment type="caution">
    <text evidence="2">The sequence shown here is derived from an EMBL/GenBank/DDBJ whole genome shotgun (WGS) entry which is preliminary data.</text>
</comment>
<sequence length="1051" mass="112821">MAASHEARAVPSVPGAGDGRVKREIFLSYGHGGYTQLVRLVAQGLLERGHTVWFDELALEVGHKWADKMSEGLRDGAGASNKLVIFFLDYYACRRDEDNMPQARGNGFCVNEMAIASTTETPLLVVALADAHPPAPLCFEDKLCLDVRDVLGDRDLRLQDGYEGAALDAITAAQAAPEEELFRRCDLGSVPNLASAKDVSAAMAAYFLHRPGAISVVRRIVDMAGQPDPVGGIGEAARLLGAKTTVIRHITHYKREEPREPAAPGLTTGPKRRLFIVGERGVQPLLLRLRDALVARGHDAKSMHCDAVAGRALDSADAADHGINWATERKDECPGILLVLMSDGFVEPSGDIIAKANSSFLPVVPLRVTTTCVMPITLITIQYQDFVPAVAGAIEDGSFEVHAAFDHFAELLGTSLDQGLELHDQTNAARRRVEGLFKPQAIGAEIARHTLFCGRTLLKAEVEAWRLAPTSAVVRVYEGHLGCGKTALASHLARTWPSVWALQVAAGAPDLRGTVLNLAFQLSSRLVKGPSVFLFNSDGSRRLYRTALHSGAEGPEPARTAELSELLAKADVETLTAELFAACLAPQLAALPERLRAASPVVLVVDGLHRIRVDNKPNRGLVLKTLEAAARGASSDGLQVRVLALADAGRGLLHAAEGSAAAAGAATPTCSRGSPGAAVLEGASVEFDRMLGKDGSPRRDEMVQDIRQAVLQRLAKAAGVAHRAGEAAGGLEDMAARICAKAGMDFAWATELAQHVAVAGNYGDLPELEAHHSRRYEAMSGMLAEAGLAEAGKALVSAVVHKPDDAEFDLLSRGVLRRVMSGIDEQMLVQALSPMFYLRGPRHIVTPVAGEQQLAWLRTMSAYDSEGKRLWEAWCMRVLEDADRGCSTPFEVDREAVGRAAAAEVGGALALRLAGELVQGAGWDSFSERLSKGQKFALLVSRMRGQADKFAAIHECLGRDDARSKLREMGPGSFLIRTNRQRDTVVSSYPGESNSDNRMIYKLESGKYAIKRPSRTVPLTAHDIFDDLPALLAYAQLEGMLPNQMLARPSA</sequence>
<dbReference type="CDD" id="cd00173">
    <property type="entry name" value="SH2"/>
    <property type="match status" value="1"/>
</dbReference>
<dbReference type="AlphaFoldDB" id="A0A5A8CX81"/>
<dbReference type="InterPro" id="IPR036860">
    <property type="entry name" value="SH2_dom_sf"/>
</dbReference>
<organism evidence="2 3">
    <name type="scientific">Cafeteria roenbergensis</name>
    <name type="common">Marine flagellate</name>
    <dbReference type="NCBI Taxonomy" id="33653"/>
    <lineage>
        <taxon>Eukaryota</taxon>
        <taxon>Sar</taxon>
        <taxon>Stramenopiles</taxon>
        <taxon>Bigyra</taxon>
        <taxon>Opalozoa</taxon>
        <taxon>Bicosoecida</taxon>
        <taxon>Cafeteriaceae</taxon>
        <taxon>Cafeteria</taxon>
    </lineage>
</organism>
<feature type="domain" description="TIR" evidence="1">
    <location>
        <begin position="25"/>
        <end position="149"/>
    </location>
</feature>
<gene>
    <name evidence="2" type="ORF">FNF29_00141</name>
</gene>
<dbReference type="InterPro" id="IPR035897">
    <property type="entry name" value="Toll_tir_struct_dom_sf"/>
</dbReference>
<dbReference type="GO" id="GO:0007165">
    <property type="term" value="P:signal transduction"/>
    <property type="evidence" value="ECO:0007669"/>
    <property type="project" value="InterPro"/>
</dbReference>
<dbReference type="Gene3D" id="3.40.50.10140">
    <property type="entry name" value="Toll/interleukin-1 receptor homology (TIR) domain"/>
    <property type="match status" value="1"/>
</dbReference>
<dbReference type="Proteomes" id="UP000323011">
    <property type="component" value="Unassembled WGS sequence"/>
</dbReference>
<evidence type="ECO:0000313" key="3">
    <source>
        <dbReference type="Proteomes" id="UP000323011"/>
    </source>
</evidence>
<protein>
    <recommendedName>
        <fullName evidence="1">TIR domain-containing protein</fullName>
    </recommendedName>
</protein>
<proteinExistence type="predicted"/>
<dbReference type="SUPFAM" id="SSF55550">
    <property type="entry name" value="SH2 domain"/>
    <property type="match status" value="1"/>
</dbReference>
<dbReference type="Pfam" id="PF13676">
    <property type="entry name" value="TIR_2"/>
    <property type="match status" value="1"/>
</dbReference>
<keyword evidence="3" id="KW-1185">Reference proteome</keyword>
<dbReference type="InterPro" id="IPR000157">
    <property type="entry name" value="TIR_dom"/>
</dbReference>
<dbReference type="EMBL" id="VLTN01000001">
    <property type="protein sequence ID" value="KAA0157565.1"/>
    <property type="molecule type" value="Genomic_DNA"/>
</dbReference>
<evidence type="ECO:0000313" key="2">
    <source>
        <dbReference type="EMBL" id="KAA0157565.1"/>
    </source>
</evidence>
<evidence type="ECO:0000259" key="1">
    <source>
        <dbReference type="Pfam" id="PF13676"/>
    </source>
</evidence>